<dbReference type="Pfam" id="PF01558">
    <property type="entry name" value="POR"/>
    <property type="match status" value="1"/>
</dbReference>
<evidence type="ECO:0000313" key="3">
    <source>
        <dbReference type="EMBL" id="HGE74626.1"/>
    </source>
</evidence>
<gene>
    <name evidence="3" type="ORF">ENX73_00675</name>
</gene>
<comment type="caution">
    <text evidence="3">The sequence shown here is derived from an EMBL/GenBank/DDBJ whole genome shotgun (WGS) entry which is preliminary data.</text>
</comment>
<name>A0A7V3VSQ9_9BACT</name>
<dbReference type="GO" id="GO:0016625">
    <property type="term" value="F:oxidoreductase activity, acting on the aldehyde or oxo group of donors, iron-sulfur protein as acceptor"/>
    <property type="evidence" value="ECO:0007669"/>
    <property type="project" value="InterPro"/>
</dbReference>
<dbReference type="SUPFAM" id="SSF53323">
    <property type="entry name" value="Pyruvate-ferredoxin oxidoreductase, PFOR, domain III"/>
    <property type="match status" value="1"/>
</dbReference>
<dbReference type="InterPro" id="IPR002869">
    <property type="entry name" value="Pyrv_flavodox_OxRed_cen"/>
</dbReference>
<evidence type="ECO:0000259" key="2">
    <source>
        <dbReference type="Pfam" id="PF01558"/>
    </source>
</evidence>
<protein>
    <submittedName>
        <fullName evidence="3">2-oxoacid:ferredoxin oxidoreductase subunit gamma</fullName>
    </submittedName>
</protein>
<accession>A0A7V3VSQ9</accession>
<keyword evidence="1" id="KW-0560">Oxidoreductase</keyword>
<proteinExistence type="predicted"/>
<dbReference type="PANTHER" id="PTHR42730">
    <property type="entry name" value="2-OXOGLUTARATE SYNTHASE SUBUNIT KORC"/>
    <property type="match status" value="1"/>
</dbReference>
<sequence>MVRSIVIAGFGGQGVMLMGKIIAEAAMFDGKNVTWLPSYGPEMRGGTANCTVVIGDEVIGSPVVDFPDILIAMNIPSMIKFEPTVKKDGFLIMNSSVIDREASRKDIKTCKIESNKIADEIGNAKVLNMVTLGAFAKVSDLVTLNSVKKALEETLSGRGKALLDLNVKAVEKGMESVKS</sequence>
<reference evidence="3" key="1">
    <citation type="journal article" date="2020" name="mSystems">
        <title>Genome- and Community-Level Interaction Insights into Carbon Utilization and Element Cycling Functions of Hydrothermarchaeota in Hydrothermal Sediment.</title>
        <authorList>
            <person name="Zhou Z."/>
            <person name="Liu Y."/>
            <person name="Xu W."/>
            <person name="Pan J."/>
            <person name="Luo Z.H."/>
            <person name="Li M."/>
        </authorList>
    </citation>
    <scope>NUCLEOTIDE SEQUENCE [LARGE SCALE GENOMIC DNA]</scope>
    <source>
        <strain evidence="3">SpSt-966</strain>
    </source>
</reference>
<dbReference type="InterPro" id="IPR011894">
    <property type="entry name" value="PorC_KorC"/>
</dbReference>
<organism evidence="3">
    <name type="scientific">Mesoaciditoga lauensis</name>
    <dbReference type="NCBI Taxonomy" id="1495039"/>
    <lineage>
        <taxon>Bacteria</taxon>
        <taxon>Thermotogati</taxon>
        <taxon>Thermotogota</taxon>
        <taxon>Thermotogae</taxon>
        <taxon>Mesoaciditogales</taxon>
        <taxon>Mesoaciditogaceae</taxon>
        <taxon>Mesoaciditoga</taxon>
    </lineage>
</organism>
<dbReference type="NCBIfam" id="TIGR02175">
    <property type="entry name" value="PorC_KorC"/>
    <property type="match status" value="1"/>
</dbReference>
<dbReference type="InterPro" id="IPR052554">
    <property type="entry name" value="2-oxoglutarate_synth_KorC"/>
</dbReference>
<dbReference type="Gene3D" id="3.40.920.10">
    <property type="entry name" value="Pyruvate-ferredoxin oxidoreductase, PFOR, domain III"/>
    <property type="match status" value="1"/>
</dbReference>
<dbReference type="PANTHER" id="PTHR42730:SF1">
    <property type="entry name" value="2-OXOGLUTARATE SYNTHASE SUBUNIT KORC"/>
    <property type="match status" value="1"/>
</dbReference>
<evidence type="ECO:0000256" key="1">
    <source>
        <dbReference type="ARBA" id="ARBA00023002"/>
    </source>
</evidence>
<dbReference type="EMBL" id="DTPE01000027">
    <property type="protein sequence ID" value="HGE74626.1"/>
    <property type="molecule type" value="Genomic_DNA"/>
</dbReference>
<dbReference type="AlphaFoldDB" id="A0A7V3VSQ9"/>
<dbReference type="InterPro" id="IPR019752">
    <property type="entry name" value="Pyrv/ketoisovalerate_OxRed_cat"/>
</dbReference>
<feature type="domain" description="Pyruvate/ketoisovalerate oxidoreductase catalytic" evidence="2">
    <location>
        <begin position="11"/>
        <end position="175"/>
    </location>
</feature>